<dbReference type="NCBIfam" id="TIGR04111">
    <property type="entry name" value="BcepMu_gp16"/>
    <property type="match status" value="1"/>
</dbReference>
<name>T1B3C0_9ZZZZ</name>
<accession>T1B3C0</accession>
<evidence type="ECO:0008006" key="2">
    <source>
        <dbReference type="Google" id="ProtNLM"/>
    </source>
</evidence>
<dbReference type="GO" id="GO:0003677">
    <property type="term" value="F:DNA binding"/>
    <property type="evidence" value="ECO:0007669"/>
    <property type="project" value="InterPro"/>
</dbReference>
<reference evidence="1" key="1">
    <citation type="submission" date="2013-08" db="EMBL/GenBank/DDBJ databases">
        <authorList>
            <person name="Mendez C."/>
            <person name="Richter M."/>
            <person name="Ferrer M."/>
            <person name="Sanchez J."/>
        </authorList>
    </citation>
    <scope>NUCLEOTIDE SEQUENCE</scope>
</reference>
<evidence type="ECO:0000313" key="1">
    <source>
        <dbReference type="EMBL" id="EQD64372.1"/>
    </source>
</evidence>
<dbReference type="InterPro" id="IPR010982">
    <property type="entry name" value="Lambda_DNA-bd_dom_sf"/>
</dbReference>
<reference evidence="1" key="2">
    <citation type="journal article" date="2014" name="ISME J.">
        <title>Microbial stratification in low pH oxic and suboxic macroscopic growths along an acid mine drainage.</title>
        <authorList>
            <person name="Mendez-Garcia C."/>
            <person name="Mesa V."/>
            <person name="Sprenger R.R."/>
            <person name="Richter M."/>
            <person name="Diez M.S."/>
            <person name="Solano J."/>
            <person name="Bargiela R."/>
            <person name="Golyshina O.V."/>
            <person name="Manteca A."/>
            <person name="Ramos J.L."/>
            <person name="Gallego J.R."/>
            <person name="Llorente I."/>
            <person name="Martins Dos Santos V.A."/>
            <person name="Jensen O.N."/>
            <person name="Pelaez A.I."/>
            <person name="Sanchez J."/>
            <person name="Ferrer M."/>
        </authorList>
    </citation>
    <scope>NUCLEOTIDE SEQUENCE</scope>
</reference>
<comment type="caution">
    <text evidence="1">The sequence shown here is derived from an EMBL/GenBank/DDBJ whole genome shotgun (WGS) entry which is preliminary data.</text>
</comment>
<gene>
    <name evidence="1" type="ORF">B2A_02038</name>
</gene>
<feature type="non-terminal residue" evidence="1">
    <location>
        <position position="81"/>
    </location>
</feature>
<sequence>MQLEYQPMPNDTPTLLVDVRQAFSEAGIAVSDWADAHGFHRESVYAVLSGRSKGRRGEAHRIAVALGLKASRPAAPLLASL</sequence>
<dbReference type="Gene3D" id="1.10.260.40">
    <property type="entry name" value="lambda repressor-like DNA-binding domains"/>
    <property type="match status" value="1"/>
</dbReference>
<protein>
    <recommendedName>
        <fullName evidence="2">Phage-associated protein, BcepMu gp16 family</fullName>
    </recommendedName>
</protein>
<dbReference type="InterPro" id="IPR026365">
    <property type="entry name" value="BcepMu_gp16"/>
</dbReference>
<proteinExistence type="predicted"/>
<organism evidence="1">
    <name type="scientific">mine drainage metagenome</name>
    <dbReference type="NCBI Taxonomy" id="410659"/>
    <lineage>
        <taxon>unclassified sequences</taxon>
        <taxon>metagenomes</taxon>
        <taxon>ecological metagenomes</taxon>
    </lineage>
</organism>
<dbReference type="EMBL" id="AUZZ01001429">
    <property type="protein sequence ID" value="EQD64372.1"/>
    <property type="molecule type" value="Genomic_DNA"/>
</dbReference>
<dbReference type="AlphaFoldDB" id="T1B3C0"/>